<evidence type="ECO:0000313" key="2">
    <source>
        <dbReference type="EMBL" id="BFP56954.1"/>
    </source>
</evidence>
<organism evidence="2">
    <name type="scientific">Streptomyces sp. CMC78</name>
    <dbReference type="NCBI Taxonomy" id="3231512"/>
    <lineage>
        <taxon>Bacteria</taxon>
        <taxon>Bacillati</taxon>
        <taxon>Actinomycetota</taxon>
        <taxon>Actinomycetes</taxon>
        <taxon>Kitasatosporales</taxon>
        <taxon>Streptomycetaceae</taxon>
        <taxon>Streptomyces</taxon>
    </lineage>
</organism>
<dbReference type="AlphaFoldDB" id="A0AB33KSY3"/>
<reference evidence="2" key="1">
    <citation type="submission" date="2024-07" db="EMBL/GenBank/DDBJ databases">
        <title>Complete genome sequences of cellulolytic bacteria, Kitasatospora sp. CMC57 and Streptomyces sp. CMC78, isolated from Japanese agricultural soil.</title>
        <authorList>
            <person name="Hashimoto T."/>
            <person name="Ito M."/>
            <person name="Iwamoto M."/>
            <person name="Fukahori D."/>
            <person name="Shoda T."/>
            <person name="Sakoda M."/>
            <person name="Morohoshi T."/>
            <person name="Mitsuboshi M."/>
            <person name="Nishizawa T."/>
        </authorList>
    </citation>
    <scope>NUCLEOTIDE SEQUENCE</scope>
    <source>
        <strain evidence="2">CMC78</strain>
    </source>
</reference>
<dbReference type="KEGG" id="stcm:SCMC78_67610"/>
<accession>A0AB33KSY3</accession>
<evidence type="ECO:0000256" key="1">
    <source>
        <dbReference type="SAM" id="Phobius"/>
    </source>
</evidence>
<sequence length="263" mass="29223">MIKVLRLTWFMCGVSLHRLAEYRGDFVLGAFGFLVMFGVQAALVGALFSLVPTIGGWGFAQVLFLLGFAMLPRGLDKMFSDNIWLVSAFEIRGGEFYRYMIRPVNPLLMVLSERLVWPDAFGELLVGLALVIYASSQLNFAVPTWEALVVGVVLVVCGALIHFAVKLLLASLAFWTTRSFSTMRAVTELSMFSGYPLDLYHPALRAMLTWMVPFAFTAYFPATYLLFGETGLVMLTPLIALVSVALALTVWRMGLRRYEATGS</sequence>
<feature type="transmembrane region" description="Helical" evidence="1">
    <location>
        <begin position="26"/>
        <end position="48"/>
    </location>
</feature>
<keyword evidence="1" id="KW-0812">Transmembrane</keyword>
<protein>
    <submittedName>
        <fullName evidence="2">ABC transporter permease</fullName>
    </submittedName>
</protein>
<gene>
    <name evidence="2" type="ORF">SCMC78_67610</name>
</gene>
<dbReference type="EMBL" id="AP035884">
    <property type="protein sequence ID" value="BFP56954.1"/>
    <property type="molecule type" value="Genomic_DNA"/>
</dbReference>
<feature type="transmembrane region" description="Helical" evidence="1">
    <location>
        <begin position="147"/>
        <end position="175"/>
    </location>
</feature>
<name>A0AB33KSY3_9ACTN</name>
<feature type="transmembrane region" description="Helical" evidence="1">
    <location>
        <begin position="207"/>
        <end position="227"/>
    </location>
</feature>
<dbReference type="InterPro" id="IPR010390">
    <property type="entry name" value="ABC-2_transporter-like"/>
</dbReference>
<feature type="transmembrane region" description="Helical" evidence="1">
    <location>
        <begin position="115"/>
        <end position="135"/>
    </location>
</feature>
<feature type="transmembrane region" description="Helical" evidence="1">
    <location>
        <begin position="233"/>
        <end position="251"/>
    </location>
</feature>
<feature type="transmembrane region" description="Helical" evidence="1">
    <location>
        <begin position="54"/>
        <end position="71"/>
    </location>
</feature>
<keyword evidence="1" id="KW-1133">Transmembrane helix</keyword>
<keyword evidence="1" id="KW-0472">Membrane</keyword>
<proteinExistence type="predicted"/>
<dbReference type="Pfam" id="PF06182">
    <property type="entry name" value="ABC2_membrane_6"/>
    <property type="match status" value="1"/>
</dbReference>
<dbReference type="PANTHER" id="PTHR36833:SF1">
    <property type="entry name" value="INTEGRAL MEMBRANE TRANSPORT PROTEIN"/>
    <property type="match status" value="1"/>
</dbReference>
<dbReference type="PANTHER" id="PTHR36833">
    <property type="entry name" value="SLR0610 PROTEIN-RELATED"/>
    <property type="match status" value="1"/>
</dbReference>